<evidence type="ECO:0000256" key="4">
    <source>
        <dbReference type="ARBA" id="ARBA00022496"/>
    </source>
</evidence>
<keyword evidence="2 11" id="KW-0813">Transport</keyword>
<keyword evidence="16" id="KW-0675">Receptor</keyword>
<proteinExistence type="inferred from homology"/>
<feature type="domain" description="TonB-dependent receptor-like beta-barrel" evidence="14">
    <location>
        <begin position="285"/>
        <end position="791"/>
    </location>
</feature>
<evidence type="ECO:0000313" key="16">
    <source>
        <dbReference type="EMBL" id="MDF8334571.1"/>
    </source>
</evidence>
<dbReference type="PANTHER" id="PTHR32552">
    <property type="entry name" value="FERRICHROME IRON RECEPTOR-RELATED"/>
    <property type="match status" value="1"/>
</dbReference>
<evidence type="ECO:0000256" key="12">
    <source>
        <dbReference type="RuleBase" id="RU003357"/>
    </source>
</evidence>
<evidence type="ECO:0000256" key="1">
    <source>
        <dbReference type="ARBA" id="ARBA00004571"/>
    </source>
</evidence>
<evidence type="ECO:0000256" key="6">
    <source>
        <dbReference type="ARBA" id="ARBA00023004"/>
    </source>
</evidence>
<dbReference type="SUPFAM" id="SSF56935">
    <property type="entry name" value="Porins"/>
    <property type="match status" value="1"/>
</dbReference>
<evidence type="ECO:0000256" key="11">
    <source>
        <dbReference type="PROSITE-ProRule" id="PRU01360"/>
    </source>
</evidence>
<name>A0ABT6CKZ1_9SPHN</name>
<dbReference type="PANTHER" id="PTHR32552:SF81">
    <property type="entry name" value="TONB-DEPENDENT OUTER MEMBRANE RECEPTOR"/>
    <property type="match status" value="1"/>
</dbReference>
<dbReference type="Gene3D" id="2.40.170.20">
    <property type="entry name" value="TonB-dependent receptor, beta-barrel domain"/>
    <property type="match status" value="1"/>
</dbReference>
<keyword evidence="6" id="KW-0408">Iron</keyword>
<comment type="similarity">
    <text evidence="11 12">Belongs to the TonB-dependent receptor family.</text>
</comment>
<dbReference type="Pfam" id="PF00593">
    <property type="entry name" value="TonB_dep_Rec_b-barrel"/>
    <property type="match status" value="1"/>
</dbReference>
<dbReference type="Proteomes" id="UP001222770">
    <property type="component" value="Unassembled WGS sequence"/>
</dbReference>
<evidence type="ECO:0000256" key="3">
    <source>
        <dbReference type="ARBA" id="ARBA00022452"/>
    </source>
</evidence>
<accession>A0ABT6CKZ1</accession>
<evidence type="ECO:0000256" key="9">
    <source>
        <dbReference type="ARBA" id="ARBA00023136"/>
    </source>
</evidence>
<evidence type="ECO:0000259" key="14">
    <source>
        <dbReference type="Pfam" id="PF00593"/>
    </source>
</evidence>
<dbReference type="Pfam" id="PF07715">
    <property type="entry name" value="Plug"/>
    <property type="match status" value="1"/>
</dbReference>
<evidence type="ECO:0000256" key="7">
    <source>
        <dbReference type="ARBA" id="ARBA00023065"/>
    </source>
</evidence>
<comment type="subcellular location">
    <subcellularLocation>
        <location evidence="1 11">Cell outer membrane</location>
        <topology evidence="1 11">Multi-pass membrane protein</topology>
    </subcellularLocation>
</comment>
<keyword evidence="13" id="KW-0732">Signal</keyword>
<evidence type="ECO:0000259" key="15">
    <source>
        <dbReference type="Pfam" id="PF07715"/>
    </source>
</evidence>
<dbReference type="InterPro" id="IPR036942">
    <property type="entry name" value="Beta-barrel_TonB_sf"/>
</dbReference>
<keyword evidence="8 12" id="KW-0798">TonB box</keyword>
<evidence type="ECO:0000256" key="8">
    <source>
        <dbReference type="ARBA" id="ARBA00023077"/>
    </source>
</evidence>
<feature type="domain" description="TonB-dependent receptor plug" evidence="15">
    <location>
        <begin position="45"/>
        <end position="152"/>
    </location>
</feature>
<dbReference type="PROSITE" id="PS52016">
    <property type="entry name" value="TONB_DEPENDENT_REC_3"/>
    <property type="match status" value="1"/>
</dbReference>
<sequence length="828" mass="91146">MLRLSLIAGVSMSALLATSGARAQEASAGTIGEIIVTARKTAESQQTVPIAITTLGGDALQQKTIQSVRDIQFNVPGLVNYPEPQGGAPGFAIRGTRQQGITGSQGGVAVYLGYVPLTSTMSIKNSNYDMQSVQVLKGPQGTLFGKNTTGGAIIFMPNAPSDKFEGMTKVGYSRWDRKDLTAMINVPISEFAALRIAGRYIKSDGRLKNVIDPNDPDVAFYDSVFGAANRSTKDLWAEDNQSLRVSLKLTPTENLTNTTMFDWYHQTKDQTDNQAGLITKINGTCGALYGTWDFSNFPNIAPAANDSGCISDFARQQRQGNQTTTRLWPVYVSGTWWGITNTTELEIGDVTVRNIFSYRKDNIENSEDDSGVDAPILKGWNKVPAHAYTNEINIFGKAFDNRLDYTIGALWSNQTTRQMLNYSVLNYWRDRDPFGVLPAWNLLNPRWADYTYGNKTLAGFGQINYHVDDKFTFLLGGRYTSNKQTYLANEYTGIAAGVNPASLIGKLAIQGLPTALSNMTCVTGAFATAGEVFDAANCRLRRKANFNSFIFNAGFQYQADPRTMFYVNVGKGYQSGGFNNQQPVAYATFKPETVMNFEAGLKKDWLLFGRPIRTNAAMFYAKYKDQQRSLNGSFNAADIARFNLPPSLLGSSFIAVFNASNSTTWGGELELAYNLTDHFQLSAFYTYINARYDSFDSPPYGNASGLTNLSGRALSSTPAHTANVSMNYTIPVNSNDGGLRFTLNAYYRSKVLTNDRDASVDTTIPGYAIVNARIDLIKTLPLDIGIWANNLLDKEYAIFKNSTLDDFGLARTDFGEPRAYGVEVTYRF</sequence>
<organism evidence="16 17">
    <name type="scientific">Novosphingobium cyanobacteriorum</name>
    <dbReference type="NCBI Taxonomy" id="3024215"/>
    <lineage>
        <taxon>Bacteria</taxon>
        <taxon>Pseudomonadati</taxon>
        <taxon>Pseudomonadota</taxon>
        <taxon>Alphaproteobacteria</taxon>
        <taxon>Sphingomonadales</taxon>
        <taxon>Sphingomonadaceae</taxon>
        <taxon>Novosphingobium</taxon>
    </lineage>
</organism>
<comment type="caution">
    <text evidence="16">The sequence shown here is derived from an EMBL/GenBank/DDBJ whole genome shotgun (WGS) entry which is preliminary data.</text>
</comment>
<evidence type="ECO:0000256" key="5">
    <source>
        <dbReference type="ARBA" id="ARBA00022692"/>
    </source>
</evidence>
<evidence type="ECO:0000313" key="17">
    <source>
        <dbReference type="Proteomes" id="UP001222770"/>
    </source>
</evidence>
<keyword evidence="9 11" id="KW-0472">Membrane</keyword>
<keyword evidence="3 11" id="KW-1134">Transmembrane beta strand</keyword>
<evidence type="ECO:0000256" key="2">
    <source>
        <dbReference type="ARBA" id="ARBA00022448"/>
    </source>
</evidence>
<dbReference type="RefSeq" id="WP_277279347.1">
    <property type="nucleotide sequence ID" value="NZ_JAROCY010000015.1"/>
</dbReference>
<evidence type="ECO:0000256" key="10">
    <source>
        <dbReference type="ARBA" id="ARBA00023237"/>
    </source>
</evidence>
<dbReference type="InterPro" id="IPR012910">
    <property type="entry name" value="Plug_dom"/>
</dbReference>
<keyword evidence="17" id="KW-1185">Reference proteome</keyword>
<reference evidence="16 17" key="1">
    <citation type="submission" date="2023-03" db="EMBL/GenBank/DDBJ databases">
        <title>Novosphingobium cyanobacteriorum sp. nov., isolated from a eutrophic reservoir during the Microcystis bloom period.</title>
        <authorList>
            <person name="Kang M."/>
            <person name="Le V."/>
            <person name="Ko S.-R."/>
            <person name="Lee S.-A."/>
            <person name="Ahn C.-Y."/>
        </authorList>
    </citation>
    <scope>NUCLEOTIDE SEQUENCE [LARGE SCALE GENOMIC DNA]</scope>
    <source>
        <strain evidence="16 17">HBC54</strain>
    </source>
</reference>
<keyword evidence="10 11" id="KW-0998">Cell outer membrane</keyword>
<dbReference type="InterPro" id="IPR000531">
    <property type="entry name" value="Beta-barrel_TonB"/>
</dbReference>
<keyword evidence="4" id="KW-0410">Iron transport</keyword>
<evidence type="ECO:0000256" key="13">
    <source>
        <dbReference type="SAM" id="SignalP"/>
    </source>
</evidence>
<keyword evidence="7" id="KW-0406">Ion transport</keyword>
<gene>
    <name evidence="16" type="ORF">POM99_15290</name>
</gene>
<keyword evidence="5 11" id="KW-0812">Transmembrane</keyword>
<feature type="chain" id="PRO_5045565061" evidence="13">
    <location>
        <begin position="24"/>
        <end position="828"/>
    </location>
</feature>
<dbReference type="EMBL" id="JAROCY010000015">
    <property type="protein sequence ID" value="MDF8334571.1"/>
    <property type="molecule type" value="Genomic_DNA"/>
</dbReference>
<dbReference type="InterPro" id="IPR039426">
    <property type="entry name" value="TonB-dep_rcpt-like"/>
</dbReference>
<protein>
    <submittedName>
        <fullName evidence="16">TonB-dependent receptor</fullName>
    </submittedName>
</protein>
<feature type="signal peptide" evidence="13">
    <location>
        <begin position="1"/>
        <end position="23"/>
    </location>
</feature>